<proteinExistence type="predicted"/>
<protein>
    <submittedName>
        <fullName evidence="1">Transposase IS1341 family protein</fullName>
    </submittedName>
</protein>
<accession>A0AAV3XBX9</accession>
<organism evidence="1 2">
    <name type="scientific">Microseira wollei NIES-4236</name>
    <dbReference type="NCBI Taxonomy" id="2530354"/>
    <lineage>
        <taxon>Bacteria</taxon>
        <taxon>Bacillati</taxon>
        <taxon>Cyanobacteriota</taxon>
        <taxon>Cyanophyceae</taxon>
        <taxon>Oscillatoriophycideae</taxon>
        <taxon>Aerosakkonematales</taxon>
        <taxon>Aerosakkonemataceae</taxon>
        <taxon>Microseira</taxon>
    </lineage>
</organism>
<evidence type="ECO:0000313" key="1">
    <source>
        <dbReference type="EMBL" id="GET38280.1"/>
    </source>
</evidence>
<evidence type="ECO:0000313" key="2">
    <source>
        <dbReference type="Proteomes" id="UP001050975"/>
    </source>
</evidence>
<name>A0AAV3XBX9_9CYAN</name>
<dbReference type="EMBL" id="BLAY01000042">
    <property type="protein sequence ID" value="GET38280.1"/>
    <property type="molecule type" value="Genomic_DNA"/>
</dbReference>
<comment type="caution">
    <text evidence="1">The sequence shown here is derived from an EMBL/GenBank/DDBJ whole genome shotgun (WGS) entry which is preliminary data.</text>
</comment>
<sequence>MQPDMILLQRIHHCPVCGYTTDRDVAAAQVVMIRGVAAGLAVPEIAWGDVLSGVIDLDKCPRTRKPKKQFPGYPTLSEVG</sequence>
<gene>
    <name evidence="1" type="ORF">MiSe_30360</name>
</gene>
<dbReference type="AlphaFoldDB" id="A0AAV3XBX9"/>
<reference evidence="1" key="1">
    <citation type="submission" date="2019-10" db="EMBL/GenBank/DDBJ databases">
        <title>Draft genome sequece of Microseira wollei NIES-4236.</title>
        <authorList>
            <person name="Yamaguchi H."/>
            <person name="Suzuki S."/>
            <person name="Kawachi M."/>
        </authorList>
    </citation>
    <scope>NUCLEOTIDE SEQUENCE</scope>
    <source>
        <strain evidence="1">NIES-4236</strain>
    </source>
</reference>
<dbReference type="Proteomes" id="UP001050975">
    <property type="component" value="Unassembled WGS sequence"/>
</dbReference>
<keyword evidence="2" id="KW-1185">Reference proteome</keyword>